<dbReference type="PROSITE" id="PS50157">
    <property type="entry name" value="ZINC_FINGER_C2H2_2"/>
    <property type="match status" value="1"/>
</dbReference>
<dbReference type="SUPFAM" id="SSF57667">
    <property type="entry name" value="beta-beta-alpha zinc fingers"/>
    <property type="match status" value="1"/>
</dbReference>
<gene>
    <name evidence="4" type="ORF">X801_10542</name>
</gene>
<keyword evidence="5" id="KW-1185">Reference proteome</keyword>
<evidence type="ECO:0000313" key="5">
    <source>
        <dbReference type="Proteomes" id="UP000243686"/>
    </source>
</evidence>
<dbReference type="Gene3D" id="3.30.160.60">
    <property type="entry name" value="Classic Zinc Finger"/>
    <property type="match status" value="1"/>
</dbReference>
<dbReference type="AlphaFoldDB" id="A0A1S8WGV9"/>
<dbReference type="InterPro" id="IPR036236">
    <property type="entry name" value="Znf_C2H2_sf"/>
</dbReference>
<evidence type="ECO:0000256" key="1">
    <source>
        <dbReference type="PROSITE-ProRule" id="PRU00042"/>
    </source>
</evidence>
<proteinExistence type="predicted"/>
<organism evidence="4 5">
    <name type="scientific">Opisthorchis viverrini</name>
    <name type="common">Southeast Asian liver fluke</name>
    <dbReference type="NCBI Taxonomy" id="6198"/>
    <lineage>
        <taxon>Eukaryota</taxon>
        <taxon>Metazoa</taxon>
        <taxon>Spiralia</taxon>
        <taxon>Lophotrochozoa</taxon>
        <taxon>Platyhelminthes</taxon>
        <taxon>Trematoda</taxon>
        <taxon>Digenea</taxon>
        <taxon>Opisthorchiida</taxon>
        <taxon>Opisthorchiata</taxon>
        <taxon>Opisthorchiidae</taxon>
        <taxon>Opisthorchis</taxon>
    </lineage>
</organism>
<feature type="domain" description="C2H2-type" evidence="3">
    <location>
        <begin position="70"/>
        <end position="98"/>
    </location>
</feature>
<dbReference type="GO" id="GO:0008270">
    <property type="term" value="F:zinc ion binding"/>
    <property type="evidence" value="ECO:0007669"/>
    <property type="project" value="UniProtKB-KW"/>
</dbReference>
<keyword evidence="1" id="KW-0863">Zinc-finger</keyword>
<sequence>MKRMYSLGRRRKLHRMVHGSRMNRTSSSKMPFDRRGILLSFLFLQKLAVAQIHHLNLMWHQKSHSNYRDFQCSLCSKTYKYEARRRGHMRAKHSSESTPPLKTSMEQVQESKDAGNRCSECKNCFKS</sequence>
<evidence type="ECO:0000259" key="3">
    <source>
        <dbReference type="PROSITE" id="PS50157"/>
    </source>
</evidence>
<feature type="non-terminal residue" evidence="4">
    <location>
        <position position="127"/>
    </location>
</feature>
<reference evidence="4 5" key="1">
    <citation type="submission" date="2015-03" db="EMBL/GenBank/DDBJ databases">
        <title>Draft genome of the nematode, Opisthorchis viverrini.</title>
        <authorList>
            <person name="Mitreva M."/>
        </authorList>
    </citation>
    <scope>NUCLEOTIDE SEQUENCE [LARGE SCALE GENOMIC DNA]</scope>
    <source>
        <strain evidence="4">Khon Kaen</strain>
    </source>
</reference>
<accession>A0A1S8WGV9</accession>
<feature type="compositionally biased region" description="Polar residues" evidence="2">
    <location>
        <begin position="96"/>
        <end position="108"/>
    </location>
</feature>
<dbReference type="Proteomes" id="UP000243686">
    <property type="component" value="Unassembled WGS sequence"/>
</dbReference>
<protein>
    <recommendedName>
        <fullName evidence="3">C2H2-type domain-containing protein</fullName>
    </recommendedName>
</protein>
<name>A0A1S8WGV9_OPIVI</name>
<keyword evidence="1" id="KW-0862">Zinc</keyword>
<evidence type="ECO:0000256" key="2">
    <source>
        <dbReference type="SAM" id="MobiDB-lite"/>
    </source>
</evidence>
<evidence type="ECO:0000313" key="4">
    <source>
        <dbReference type="EMBL" id="OON13679.1"/>
    </source>
</evidence>
<dbReference type="PROSITE" id="PS00028">
    <property type="entry name" value="ZINC_FINGER_C2H2_1"/>
    <property type="match status" value="1"/>
</dbReference>
<keyword evidence="1" id="KW-0479">Metal-binding</keyword>
<dbReference type="InterPro" id="IPR013087">
    <property type="entry name" value="Znf_C2H2_type"/>
</dbReference>
<dbReference type="EMBL" id="KV907206">
    <property type="protein sequence ID" value="OON13679.1"/>
    <property type="molecule type" value="Genomic_DNA"/>
</dbReference>
<feature type="region of interest" description="Disordered" evidence="2">
    <location>
        <begin position="86"/>
        <end position="112"/>
    </location>
</feature>